<proteinExistence type="predicted"/>
<reference evidence="3" key="1">
    <citation type="journal article" date="2014" name="Science">
        <title>Ancient hybridizations among the ancestral genomes of bread wheat.</title>
        <authorList>
            <consortium name="International Wheat Genome Sequencing Consortium,"/>
            <person name="Marcussen T."/>
            <person name="Sandve S.R."/>
            <person name="Heier L."/>
            <person name="Spannagl M."/>
            <person name="Pfeifer M."/>
            <person name="Jakobsen K.S."/>
            <person name="Wulff B.B."/>
            <person name="Steuernagel B."/>
            <person name="Mayer K.F."/>
            <person name="Olsen O.A."/>
        </authorList>
    </citation>
    <scope>NUCLEOTIDE SEQUENCE [LARGE SCALE GENOMIC DNA]</scope>
    <source>
        <strain evidence="3">cv. AL8/78</strain>
    </source>
</reference>
<reference evidence="2" key="5">
    <citation type="journal article" date="2021" name="G3 (Bethesda)">
        <title>Aegilops tauschii genome assembly Aet v5.0 features greater sequence contiguity and improved annotation.</title>
        <authorList>
            <person name="Wang L."/>
            <person name="Zhu T."/>
            <person name="Rodriguez J.C."/>
            <person name="Deal K.R."/>
            <person name="Dubcovsky J."/>
            <person name="McGuire P.E."/>
            <person name="Lux T."/>
            <person name="Spannagl M."/>
            <person name="Mayer K.F.X."/>
            <person name="Baldrich P."/>
            <person name="Meyers B.C."/>
            <person name="Huo N."/>
            <person name="Gu Y.Q."/>
            <person name="Zhou H."/>
            <person name="Devos K.M."/>
            <person name="Bennetzen J.L."/>
            <person name="Unver T."/>
            <person name="Budak H."/>
            <person name="Gulick P.J."/>
            <person name="Galiba G."/>
            <person name="Kalapos B."/>
            <person name="Nelson D.R."/>
            <person name="Li P."/>
            <person name="You F.M."/>
            <person name="Luo M.C."/>
            <person name="Dvorak J."/>
        </authorList>
    </citation>
    <scope>NUCLEOTIDE SEQUENCE [LARGE SCALE GENOMIC DNA]</scope>
    <source>
        <strain evidence="2">cv. AL8/78</strain>
    </source>
</reference>
<dbReference type="AlphaFoldDB" id="A0A453R1G1"/>
<sequence>MVPLECLKSLIEMDKVAEFAWDEHILNFAMKEVKNFKDNAKLQPSSPFLVGGCFPMLAVVYMDLVFPPPGIDEQKLNLSLPRACFVFDKDFALVLEYNKNKLWLGKASFGMRPLLLLSDTPYATLNSQGGGAANALETAVEDTARADAEMGGSANGPEVVVAQDHAAANGLDISGTRDDGTANDPVGDSVP</sequence>
<dbReference type="EnsemblPlants" id="AET7Gv20421500.1">
    <property type="protein sequence ID" value="AET7Gv20421500.1"/>
    <property type="gene ID" value="AET7Gv20421500"/>
</dbReference>
<reference evidence="3" key="2">
    <citation type="journal article" date="2017" name="Nat. Plants">
        <title>The Aegilops tauschii genome reveals multiple impacts of transposons.</title>
        <authorList>
            <person name="Zhao G."/>
            <person name="Zou C."/>
            <person name="Li K."/>
            <person name="Wang K."/>
            <person name="Li T."/>
            <person name="Gao L."/>
            <person name="Zhang X."/>
            <person name="Wang H."/>
            <person name="Yang Z."/>
            <person name="Liu X."/>
            <person name="Jiang W."/>
            <person name="Mao L."/>
            <person name="Kong X."/>
            <person name="Jiao Y."/>
            <person name="Jia J."/>
        </authorList>
    </citation>
    <scope>NUCLEOTIDE SEQUENCE [LARGE SCALE GENOMIC DNA]</scope>
    <source>
        <strain evidence="3">cv. AL8/78</strain>
    </source>
</reference>
<name>A0A453R1G1_AEGTS</name>
<reference evidence="2" key="4">
    <citation type="submission" date="2019-03" db="UniProtKB">
        <authorList>
            <consortium name="EnsemblPlants"/>
        </authorList>
    </citation>
    <scope>IDENTIFICATION</scope>
</reference>
<dbReference type="Gramene" id="AET7Gv20421500.3">
    <property type="protein sequence ID" value="AET7Gv20421500.3"/>
    <property type="gene ID" value="AET7Gv20421500"/>
</dbReference>
<reference evidence="2" key="3">
    <citation type="journal article" date="2017" name="Nature">
        <title>Genome sequence of the progenitor of the wheat D genome Aegilops tauschii.</title>
        <authorList>
            <person name="Luo M.C."/>
            <person name="Gu Y.Q."/>
            <person name="Puiu D."/>
            <person name="Wang H."/>
            <person name="Twardziok S.O."/>
            <person name="Deal K.R."/>
            <person name="Huo N."/>
            <person name="Zhu T."/>
            <person name="Wang L."/>
            <person name="Wang Y."/>
            <person name="McGuire P.E."/>
            <person name="Liu S."/>
            <person name="Long H."/>
            <person name="Ramasamy R.K."/>
            <person name="Rodriguez J.C."/>
            <person name="Van S.L."/>
            <person name="Yuan L."/>
            <person name="Wang Z."/>
            <person name="Xia Z."/>
            <person name="Xiao L."/>
            <person name="Anderson O.D."/>
            <person name="Ouyang S."/>
            <person name="Liang Y."/>
            <person name="Zimin A.V."/>
            <person name="Pertea G."/>
            <person name="Qi P."/>
            <person name="Bennetzen J.L."/>
            <person name="Dai X."/>
            <person name="Dawson M.W."/>
            <person name="Muller H.G."/>
            <person name="Kugler K."/>
            <person name="Rivarola-Duarte L."/>
            <person name="Spannagl M."/>
            <person name="Mayer K.F.X."/>
            <person name="Lu F.H."/>
            <person name="Bevan M.W."/>
            <person name="Leroy P."/>
            <person name="Li P."/>
            <person name="You F.M."/>
            <person name="Sun Q."/>
            <person name="Liu Z."/>
            <person name="Lyons E."/>
            <person name="Wicker T."/>
            <person name="Salzberg S.L."/>
            <person name="Devos K.M."/>
            <person name="Dvorak J."/>
        </authorList>
    </citation>
    <scope>NUCLEOTIDE SEQUENCE [LARGE SCALE GENOMIC DNA]</scope>
    <source>
        <strain evidence="2">cv. AL8/78</strain>
    </source>
</reference>
<dbReference type="GeneID" id="109752765"/>
<protein>
    <submittedName>
        <fullName evidence="2">Uncharacterized protein</fullName>
    </submittedName>
</protein>
<dbReference type="Gramene" id="AET7Gv20421500.1">
    <property type="protein sequence ID" value="AET7Gv20421500.1"/>
    <property type="gene ID" value="AET7Gv20421500"/>
</dbReference>
<dbReference type="RefSeq" id="XP_073359500.1">
    <property type="nucleotide sequence ID" value="XM_073503399.1"/>
</dbReference>
<keyword evidence="3" id="KW-1185">Reference proteome</keyword>
<evidence type="ECO:0000313" key="3">
    <source>
        <dbReference type="Proteomes" id="UP000015105"/>
    </source>
</evidence>
<feature type="region of interest" description="Disordered" evidence="1">
    <location>
        <begin position="169"/>
        <end position="191"/>
    </location>
</feature>
<dbReference type="STRING" id="200361.A0A453R1G1"/>
<organism evidence="2 3">
    <name type="scientific">Aegilops tauschii subsp. strangulata</name>
    <name type="common">Goatgrass</name>
    <dbReference type="NCBI Taxonomy" id="200361"/>
    <lineage>
        <taxon>Eukaryota</taxon>
        <taxon>Viridiplantae</taxon>
        <taxon>Streptophyta</taxon>
        <taxon>Embryophyta</taxon>
        <taxon>Tracheophyta</taxon>
        <taxon>Spermatophyta</taxon>
        <taxon>Magnoliopsida</taxon>
        <taxon>Liliopsida</taxon>
        <taxon>Poales</taxon>
        <taxon>Poaceae</taxon>
        <taxon>BOP clade</taxon>
        <taxon>Pooideae</taxon>
        <taxon>Triticodae</taxon>
        <taxon>Triticeae</taxon>
        <taxon>Triticinae</taxon>
        <taxon>Aegilops</taxon>
    </lineage>
</organism>
<accession>A0A453R1G1</accession>
<evidence type="ECO:0000313" key="2">
    <source>
        <dbReference type="EnsemblPlants" id="AET7Gv20421500.1"/>
    </source>
</evidence>
<dbReference type="Proteomes" id="UP000015105">
    <property type="component" value="Chromosome 7D"/>
</dbReference>
<dbReference type="EnsemblPlants" id="AET7Gv20421500.3">
    <property type="protein sequence ID" value="AET7Gv20421500.3"/>
    <property type="gene ID" value="AET7Gv20421500"/>
</dbReference>
<evidence type="ECO:0000256" key="1">
    <source>
        <dbReference type="SAM" id="MobiDB-lite"/>
    </source>
</evidence>